<feature type="compositionally biased region" description="Pro residues" evidence="1">
    <location>
        <begin position="14"/>
        <end position="23"/>
    </location>
</feature>
<evidence type="ECO:0000313" key="3">
    <source>
        <dbReference type="Proteomes" id="UP001500909"/>
    </source>
</evidence>
<proteinExistence type="predicted"/>
<evidence type="ECO:0000256" key="1">
    <source>
        <dbReference type="SAM" id="MobiDB-lite"/>
    </source>
</evidence>
<keyword evidence="3" id="KW-1185">Reference proteome</keyword>
<dbReference type="Proteomes" id="UP001500909">
    <property type="component" value="Unassembled WGS sequence"/>
</dbReference>
<gene>
    <name evidence="2" type="ORF">GCM10010361_25930</name>
</gene>
<reference evidence="2 3" key="1">
    <citation type="journal article" date="2019" name="Int. J. Syst. Evol. Microbiol.">
        <title>The Global Catalogue of Microorganisms (GCM) 10K type strain sequencing project: providing services to taxonomists for standard genome sequencing and annotation.</title>
        <authorList>
            <consortium name="The Broad Institute Genomics Platform"/>
            <consortium name="The Broad Institute Genome Sequencing Center for Infectious Disease"/>
            <person name="Wu L."/>
            <person name="Ma J."/>
        </authorList>
    </citation>
    <scope>NUCLEOTIDE SEQUENCE [LARGE SCALE GENOMIC DNA]</scope>
    <source>
        <strain evidence="2 3">JCM 4805</strain>
    </source>
</reference>
<dbReference type="EMBL" id="BAAABY010000021">
    <property type="protein sequence ID" value="GAA0460848.1"/>
    <property type="molecule type" value="Genomic_DNA"/>
</dbReference>
<sequence length="93" mass="10051">MMDVTLPVSDPVSDPVPVPPPHPATASARAMVPDKRAAIRRAGGLAGEIMLVPLPRDAYCRDRRIRIPGMPSRCPNTSIFLSSACYMALHEDV</sequence>
<name>A0ABN0ZX63_9ACTN</name>
<organism evidence="2 3">
    <name type="scientific">Streptomyces olivaceiscleroticus</name>
    <dbReference type="NCBI Taxonomy" id="68245"/>
    <lineage>
        <taxon>Bacteria</taxon>
        <taxon>Bacillati</taxon>
        <taxon>Actinomycetota</taxon>
        <taxon>Actinomycetes</taxon>
        <taxon>Kitasatosporales</taxon>
        <taxon>Streptomycetaceae</taxon>
        <taxon>Streptomyces</taxon>
    </lineage>
</organism>
<protein>
    <submittedName>
        <fullName evidence="2">Uncharacterized protein</fullName>
    </submittedName>
</protein>
<accession>A0ABN0ZX63</accession>
<comment type="caution">
    <text evidence="2">The sequence shown here is derived from an EMBL/GenBank/DDBJ whole genome shotgun (WGS) entry which is preliminary data.</text>
</comment>
<feature type="region of interest" description="Disordered" evidence="1">
    <location>
        <begin position="1"/>
        <end position="30"/>
    </location>
</feature>
<evidence type="ECO:0000313" key="2">
    <source>
        <dbReference type="EMBL" id="GAA0460848.1"/>
    </source>
</evidence>